<dbReference type="Proteomes" id="UP000095463">
    <property type="component" value="Unassembled WGS sequence"/>
</dbReference>
<evidence type="ECO:0000313" key="3">
    <source>
        <dbReference type="Proteomes" id="UP000095463"/>
    </source>
</evidence>
<proteinExistence type="predicted"/>
<organism evidence="2 3">
    <name type="scientific">Devosia insulae DS-56</name>
    <dbReference type="NCBI Taxonomy" id="1116389"/>
    <lineage>
        <taxon>Bacteria</taxon>
        <taxon>Pseudomonadati</taxon>
        <taxon>Pseudomonadota</taxon>
        <taxon>Alphaproteobacteria</taxon>
        <taxon>Hyphomicrobiales</taxon>
        <taxon>Devosiaceae</taxon>
        <taxon>Devosia</taxon>
    </lineage>
</organism>
<dbReference type="RefSeq" id="WP_069912615.1">
    <property type="nucleotide sequence ID" value="NZ_LAJE02000401.1"/>
</dbReference>
<evidence type="ECO:0000313" key="2">
    <source>
        <dbReference type="EMBL" id="OEO28039.1"/>
    </source>
</evidence>
<feature type="region of interest" description="Disordered" evidence="1">
    <location>
        <begin position="1"/>
        <end position="39"/>
    </location>
</feature>
<name>A0A1E5XHG8_9HYPH</name>
<gene>
    <name evidence="2" type="ORF">VW23_006485</name>
</gene>
<accession>A0A1E5XHG8</accession>
<keyword evidence="3" id="KW-1185">Reference proteome</keyword>
<sequence>MGFATGPLAPAQQQSDRSHDRRQLPTSEAQSSVETSVRAGAGAIHLTSMVLTAGWLRGN</sequence>
<protein>
    <submittedName>
        <fullName evidence="2">Uncharacterized protein</fullName>
    </submittedName>
</protein>
<feature type="compositionally biased region" description="Polar residues" evidence="1">
    <location>
        <begin position="24"/>
        <end position="35"/>
    </location>
</feature>
<dbReference type="AlphaFoldDB" id="A0A1E5XHG8"/>
<dbReference type="EMBL" id="LAJE02000401">
    <property type="protein sequence ID" value="OEO28039.1"/>
    <property type="molecule type" value="Genomic_DNA"/>
</dbReference>
<comment type="caution">
    <text evidence="2">The sequence shown here is derived from an EMBL/GenBank/DDBJ whole genome shotgun (WGS) entry which is preliminary data.</text>
</comment>
<reference evidence="2 3" key="1">
    <citation type="journal article" date="2015" name="Genome Announc.">
        <title>Genome Assemblies of Three Soil-Associated Devosia species: D. insulae, D. limi, and D. soli.</title>
        <authorList>
            <person name="Hassan Y.I."/>
            <person name="Lepp D."/>
            <person name="Zhou T."/>
        </authorList>
    </citation>
    <scope>NUCLEOTIDE SEQUENCE [LARGE SCALE GENOMIC DNA]</scope>
    <source>
        <strain evidence="2 3">DS-56</strain>
    </source>
</reference>
<evidence type="ECO:0000256" key="1">
    <source>
        <dbReference type="SAM" id="MobiDB-lite"/>
    </source>
</evidence>